<comment type="caution">
    <text evidence="2">The sequence shown here is derived from an EMBL/GenBank/DDBJ whole genome shotgun (WGS) entry which is preliminary data.</text>
</comment>
<reference evidence="2 3" key="1">
    <citation type="submission" date="2022-12" db="EMBL/GenBank/DDBJ databases">
        <title>Draft genome sequence of Paenibacillus sp. dW9.</title>
        <authorList>
            <person name="Choi E.-W."/>
            <person name="Kim D.-U."/>
        </authorList>
    </citation>
    <scope>NUCLEOTIDE SEQUENCE [LARGE SCALE GENOMIC DNA]</scope>
    <source>
        <strain evidence="3">dW9</strain>
    </source>
</reference>
<name>A0ABT4QC52_9BACL</name>
<keyword evidence="1" id="KW-0812">Transmembrane</keyword>
<keyword evidence="3" id="KW-1185">Reference proteome</keyword>
<sequence>MHDLLYSTVKVPIQVSAPLYVAIWIMCLGGLFLIRRQSKKKGSSSKWTTQDILSLAIIGVMLMLYNSLIADRFIDPLAKSIPVVGSFLNFWGIKSLPYQFILITGIAIIRKPGVATGLIFIKYLLEQLIFSSSGVDPLKWPGFIYQGLFIDLYILARGEKLLNPRSLVIDAFIIGFIKDMPRTQFDDFIMGPFLGSKTTTLAKDLLQTVHDAVSHAIYTALFVHLGVRVAKSVTQMGGRAQINVPAETKN</sequence>
<feature type="transmembrane region" description="Helical" evidence="1">
    <location>
        <begin position="12"/>
        <end position="32"/>
    </location>
</feature>
<protein>
    <submittedName>
        <fullName evidence="2">Uncharacterized protein</fullName>
    </submittedName>
</protein>
<dbReference type="EMBL" id="JAQAGZ010000012">
    <property type="protein sequence ID" value="MCZ8514400.1"/>
    <property type="molecule type" value="Genomic_DNA"/>
</dbReference>
<proteinExistence type="predicted"/>
<dbReference type="Proteomes" id="UP001527882">
    <property type="component" value="Unassembled WGS sequence"/>
</dbReference>
<gene>
    <name evidence="2" type="ORF">O9H85_18625</name>
</gene>
<keyword evidence="1" id="KW-0472">Membrane</keyword>
<evidence type="ECO:0000313" key="2">
    <source>
        <dbReference type="EMBL" id="MCZ8514400.1"/>
    </source>
</evidence>
<organism evidence="2 3">
    <name type="scientific">Paenibacillus gyeongsangnamensis</name>
    <dbReference type="NCBI Taxonomy" id="3388067"/>
    <lineage>
        <taxon>Bacteria</taxon>
        <taxon>Bacillati</taxon>
        <taxon>Bacillota</taxon>
        <taxon>Bacilli</taxon>
        <taxon>Bacillales</taxon>
        <taxon>Paenibacillaceae</taxon>
        <taxon>Paenibacillus</taxon>
    </lineage>
</organism>
<dbReference type="RefSeq" id="WP_269882929.1">
    <property type="nucleotide sequence ID" value="NZ_JAQAGZ010000012.1"/>
</dbReference>
<evidence type="ECO:0000313" key="3">
    <source>
        <dbReference type="Proteomes" id="UP001527882"/>
    </source>
</evidence>
<accession>A0ABT4QC52</accession>
<keyword evidence="1" id="KW-1133">Transmembrane helix</keyword>
<evidence type="ECO:0000256" key="1">
    <source>
        <dbReference type="SAM" id="Phobius"/>
    </source>
</evidence>
<feature type="transmembrane region" description="Helical" evidence="1">
    <location>
        <begin position="52"/>
        <end position="70"/>
    </location>
</feature>